<reference evidence="1" key="1">
    <citation type="submission" date="2020-08" db="EMBL/GenBank/DDBJ databases">
        <title>Multicomponent nature underlies the extraordinary mechanical properties of spider dragline silk.</title>
        <authorList>
            <person name="Kono N."/>
            <person name="Nakamura H."/>
            <person name="Mori M."/>
            <person name="Yoshida Y."/>
            <person name="Ohtoshi R."/>
            <person name="Malay A.D."/>
            <person name="Moran D.A.P."/>
            <person name="Tomita M."/>
            <person name="Numata K."/>
            <person name="Arakawa K."/>
        </authorList>
    </citation>
    <scope>NUCLEOTIDE SEQUENCE</scope>
</reference>
<protein>
    <submittedName>
        <fullName evidence="1">Uncharacterized protein</fullName>
    </submittedName>
</protein>
<gene>
    <name evidence="1" type="ORF">NPIL_367601</name>
</gene>
<dbReference type="EMBL" id="BMAW01053185">
    <property type="protein sequence ID" value="GFS89817.1"/>
    <property type="molecule type" value="Genomic_DNA"/>
</dbReference>
<proteinExistence type="predicted"/>
<accession>A0A8X6TAN2</accession>
<name>A0A8X6TAN2_NEPPI</name>
<dbReference type="AlphaFoldDB" id="A0A8X6TAN2"/>
<comment type="caution">
    <text evidence="1">The sequence shown here is derived from an EMBL/GenBank/DDBJ whole genome shotgun (WGS) entry which is preliminary data.</text>
</comment>
<sequence>MSPPALIRERVERAPNFPVILTNPSSVKSVESPVMGPYFPANRTLRGNFPAEEVFPRSTRPSTTCQLYVSSTLDRMVTPLFFW</sequence>
<keyword evidence="2" id="KW-1185">Reference proteome</keyword>
<evidence type="ECO:0000313" key="1">
    <source>
        <dbReference type="EMBL" id="GFS89817.1"/>
    </source>
</evidence>
<dbReference type="Proteomes" id="UP000887013">
    <property type="component" value="Unassembled WGS sequence"/>
</dbReference>
<evidence type="ECO:0000313" key="2">
    <source>
        <dbReference type="Proteomes" id="UP000887013"/>
    </source>
</evidence>
<organism evidence="1 2">
    <name type="scientific">Nephila pilipes</name>
    <name type="common">Giant wood spider</name>
    <name type="synonym">Nephila maculata</name>
    <dbReference type="NCBI Taxonomy" id="299642"/>
    <lineage>
        <taxon>Eukaryota</taxon>
        <taxon>Metazoa</taxon>
        <taxon>Ecdysozoa</taxon>
        <taxon>Arthropoda</taxon>
        <taxon>Chelicerata</taxon>
        <taxon>Arachnida</taxon>
        <taxon>Araneae</taxon>
        <taxon>Araneomorphae</taxon>
        <taxon>Entelegynae</taxon>
        <taxon>Araneoidea</taxon>
        <taxon>Nephilidae</taxon>
        <taxon>Nephila</taxon>
    </lineage>
</organism>